<dbReference type="Proteomes" id="UP000068382">
    <property type="component" value="Unassembled WGS sequence"/>
</dbReference>
<dbReference type="AlphaFoldDB" id="A0A132C3V8"/>
<organism evidence="1 2">
    <name type="scientific">Tritonibacter horizontis</name>
    <dbReference type="NCBI Taxonomy" id="1768241"/>
    <lineage>
        <taxon>Bacteria</taxon>
        <taxon>Pseudomonadati</taxon>
        <taxon>Pseudomonadota</taxon>
        <taxon>Alphaproteobacteria</taxon>
        <taxon>Rhodobacterales</taxon>
        <taxon>Paracoccaceae</taxon>
        <taxon>Tritonibacter</taxon>
    </lineage>
</organism>
<evidence type="ECO:0000313" key="1">
    <source>
        <dbReference type="EMBL" id="KUP94687.1"/>
    </source>
</evidence>
<gene>
    <name evidence="1" type="ORF">TRIHO_06130</name>
</gene>
<protein>
    <recommendedName>
        <fullName evidence="3">GIY-YIG domain-containing protein</fullName>
    </recommendedName>
</protein>
<name>A0A132C3V8_9RHOB</name>
<proteinExistence type="predicted"/>
<accession>A0A132C3V8</accession>
<comment type="caution">
    <text evidence="1">The sequence shown here is derived from an EMBL/GenBank/DDBJ whole genome shotgun (WGS) entry which is preliminary data.</text>
</comment>
<evidence type="ECO:0008006" key="3">
    <source>
        <dbReference type="Google" id="ProtNLM"/>
    </source>
</evidence>
<keyword evidence="2" id="KW-1185">Reference proteome</keyword>
<evidence type="ECO:0000313" key="2">
    <source>
        <dbReference type="Proteomes" id="UP000068382"/>
    </source>
</evidence>
<reference evidence="1 2" key="1">
    <citation type="submission" date="2015-12" db="EMBL/GenBank/DDBJ databases">
        <title>Genome sequence of the marine Rhodobacteraceae strain O3.65, Candidatus Tritonibacter horizontis.</title>
        <authorList>
            <person name="Poehlein A."/>
            <person name="Giebel H.A."/>
            <person name="Voget S."/>
            <person name="Brinkhoff T."/>
        </authorList>
    </citation>
    <scope>NUCLEOTIDE SEQUENCE [LARGE SCALE GENOMIC DNA]</scope>
    <source>
        <strain evidence="1 2">O3.65</strain>
    </source>
</reference>
<dbReference type="EMBL" id="LPUY01000012">
    <property type="protein sequence ID" value="KUP94687.1"/>
    <property type="molecule type" value="Genomic_DNA"/>
</dbReference>
<sequence length="138" mass="16215">MIYKGVQFNLTFVEGNGDVANMPTHGGIYAEIHWPTRSIRIGETGNSMRGRNRSHMRWADKHRKSAHNEKEAARQGIIVDLVKEWGSEGLEFNVITDDPRVREDRELRVDCEKHLHEWAREQTEFRNINTQRGYRTRN</sequence>